<evidence type="ECO:0008006" key="2">
    <source>
        <dbReference type="Google" id="ProtNLM"/>
    </source>
</evidence>
<gene>
    <name evidence="1" type="ORF">A45J_2101</name>
</gene>
<protein>
    <recommendedName>
        <fullName evidence="2">VWA domain-containing protein</fullName>
    </recommendedName>
</protein>
<organism evidence="1">
    <name type="scientific">hot springs metagenome</name>
    <dbReference type="NCBI Taxonomy" id="433727"/>
    <lineage>
        <taxon>unclassified sequences</taxon>
        <taxon>metagenomes</taxon>
        <taxon>ecological metagenomes</taxon>
    </lineage>
</organism>
<evidence type="ECO:0000313" key="1">
    <source>
        <dbReference type="EMBL" id="GER94340.1"/>
    </source>
</evidence>
<name>A0A5J4L623_9ZZZZ</name>
<accession>A0A5J4L623</accession>
<sequence length="267" mass="31011">MKNLTVIVLIRRRQMHRIVSCLITFFAIISMLGIISCKDAKSQKSPNKTVLVLIDYSESVREARKDYIDAIKKVIPKVKLGDHLFVWKITRLSEMETKPLIDEDFPYPPPQKNDFYWKQAVTKAEREAKIRFDEIGKKIEGLLNSNSDFSRKTDILGSLQVAEKVFKKDKKDKAVLIIMSDMIEDSSEYNFEKERLSDKRIGEIINHEKIKKRLPDLSGVNVYVVGAKAPTREQYQNIQNFWLRYFKECGANLPKENYGSALLIFNE</sequence>
<comment type="caution">
    <text evidence="1">The sequence shown here is derived from an EMBL/GenBank/DDBJ whole genome shotgun (WGS) entry which is preliminary data.</text>
</comment>
<dbReference type="AlphaFoldDB" id="A0A5J4L623"/>
<proteinExistence type="predicted"/>
<dbReference type="EMBL" id="BLAB01000001">
    <property type="protein sequence ID" value="GER94340.1"/>
    <property type="molecule type" value="Genomic_DNA"/>
</dbReference>
<reference evidence="1" key="1">
    <citation type="submission" date="2019-10" db="EMBL/GenBank/DDBJ databases">
        <title>Metagenomic sequencing of thiosulfate-disproportionating enrichment culture.</title>
        <authorList>
            <person name="Umezawa K."/>
            <person name="Kojima H."/>
            <person name="Fukui M."/>
        </authorList>
    </citation>
    <scope>NUCLEOTIDE SEQUENCE</scope>
    <source>
        <strain evidence="1">45J</strain>
    </source>
</reference>